<dbReference type="RefSeq" id="WP_061967085.1">
    <property type="nucleotide sequence ID" value="NZ_FMAV01000001.1"/>
</dbReference>
<comment type="similarity">
    <text evidence="1">Belongs to the glycosyltransferase 28 family.</text>
</comment>
<dbReference type="OrthoDB" id="9815663at2"/>
<evidence type="ECO:0000313" key="5">
    <source>
        <dbReference type="EMBL" id="KSU84038.1"/>
    </source>
</evidence>
<protein>
    <submittedName>
        <fullName evidence="5">Galactosyldiacylglycerol synthase</fullName>
    </submittedName>
</protein>
<dbReference type="GO" id="GO:0016758">
    <property type="term" value="F:hexosyltransferase activity"/>
    <property type="evidence" value="ECO:0007669"/>
    <property type="project" value="InterPro"/>
</dbReference>
<dbReference type="AlphaFoldDB" id="A0A0V8JA64"/>
<evidence type="ECO:0000256" key="1">
    <source>
        <dbReference type="ARBA" id="ARBA00006962"/>
    </source>
</evidence>
<dbReference type="Gene3D" id="3.40.50.2000">
    <property type="entry name" value="Glycogen Phosphorylase B"/>
    <property type="match status" value="1"/>
</dbReference>
<accession>A0A0V8JA64</accession>
<evidence type="ECO:0000313" key="6">
    <source>
        <dbReference type="Proteomes" id="UP000054099"/>
    </source>
</evidence>
<keyword evidence="6" id="KW-1185">Reference proteome</keyword>
<dbReference type="SUPFAM" id="SSF53756">
    <property type="entry name" value="UDP-Glycosyltransferase/glycogen phosphorylase"/>
    <property type="match status" value="1"/>
</dbReference>
<dbReference type="PANTHER" id="PTHR43025">
    <property type="entry name" value="MONOGALACTOSYLDIACYLGLYCEROL SYNTHASE"/>
    <property type="match status" value="1"/>
</dbReference>
<dbReference type="EMBL" id="LNQN01000001">
    <property type="protein sequence ID" value="KSU84038.1"/>
    <property type="molecule type" value="Genomic_DNA"/>
</dbReference>
<name>A0A0V8JA64_9BACL</name>
<dbReference type="PANTHER" id="PTHR43025:SF3">
    <property type="entry name" value="MONOGALACTOSYLDIACYLGLYCEROL SYNTHASE 1, CHLOROPLASTIC"/>
    <property type="match status" value="1"/>
</dbReference>
<feature type="domain" description="Diacylglycerol glucosyltransferase N-terminal" evidence="4">
    <location>
        <begin position="16"/>
        <end position="184"/>
    </location>
</feature>
<gene>
    <name evidence="5" type="ORF">AS030_00230</name>
</gene>
<dbReference type="InterPro" id="IPR009695">
    <property type="entry name" value="Diacylglyc_glucosyltr_N"/>
</dbReference>
<organism evidence="5 6">
    <name type="scientific">Fictibacillus enclensis</name>
    <dbReference type="NCBI Taxonomy" id="1017270"/>
    <lineage>
        <taxon>Bacteria</taxon>
        <taxon>Bacillati</taxon>
        <taxon>Bacillota</taxon>
        <taxon>Bacilli</taxon>
        <taxon>Bacillales</taxon>
        <taxon>Fictibacillaceae</taxon>
        <taxon>Fictibacillus</taxon>
    </lineage>
</organism>
<keyword evidence="2" id="KW-0328">Glycosyltransferase</keyword>
<proteinExistence type="inferred from homology"/>
<comment type="caution">
    <text evidence="5">The sequence shown here is derived from an EMBL/GenBank/DDBJ whole genome shotgun (WGS) entry which is preliminary data.</text>
</comment>
<evidence type="ECO:0000256" key="2">
    <source>
        <dbReference type="ARBA" id="ARBA00022676"/>
    </source>
</evidence>
<dbReference type="GO" id="GO:0016020">
    <property type="term" value="C:membrane"/>
    <property type="evidence" value="ECO:0007669"/>
    <property type="project" value="GOC"/>
</dbReference>
<evidence type="ECO:0000259" key="4">
    <source>
        <dbReference type="Pfam" id="PF06925"/>
    </source>
</evidence>
<dbReference type="InterPro" id="IPR050519">
    <property type="entry name" value="Glycosyltransf_28_UgtP"/>
</dbReference>
<dbReference type="Proteomes" id="UP000054099">
    <property type="component" value="Unassembled WGS sequence"/>
</dbReference>
<keyword evidence="3" id="KW-0808">Transferase</keyword>
<sequence length="375" mass="43389">MKKILFLPLFQMPSGHHQVADALMSSIEQSSDEQVVCKKIDFLSYWNKPLEKVISTTYLKWIHMMPRTYDWIYHHVMYSPAKKRLMPPHQLLLFEHKMLRMLKEEKPNVIVCTHCFPSAVISRLKKRGLIDIPVVNVYTDFFINDIWGKRGIDYHLVSDVSMKKELINRHQIHSKQIIITGIPVNEDIRAYFSGKPALKKHILISGGSIGLGKIKGFLKQIKPGSNYRYTVLCGKNQKLYKELTSWDHPNIKPRGYISTRSEMNHLYEQVDAIITKPGGITISEALKKRLPIFVHSALPGQEQINLKKLIREKLIIKLNEDMPLEDQIASVLENEPEVKGLLNKMSYFENHREKSAYEVVLSLLNETPMLKVQPV</sequence>
<evidence type="ECO:0000256" key="3">
    <source>
        <dbReference type="ARBA" id="ARBA00022679"/>
    </source>
</evidence>
<reference evidence="5 6" key="1">
    <citation type="journal article" date="2014" name="Antonie Van Leeuwenhoek">
        <title>Fictibacillus enclensis sp. nov., isolated from marine sediment.</title>
        <authorList>
            <person name="Dastager S.G."/>
            <person name="Mawlankar R."/>
            <person name="Srinivasan K."/>
            <person name="Tang S.K."/>
            <person name="Lee J.C."/>
            <person name="Ramana V.V."/>
            <person name="Shouche Y.S."/>
        </authorList>
    </citation>
    <scope>NUCLEOTIDE SEQUENCE [LARGE SCALE GENOMIC DNA]</scope>
    <source>
        <strain evidence="5 6">NIO-1003</strain>
    </source>
</reference>
<dbReference type="Pfam" id="PF06925">
    <property type="entry name" value="MGDG_synth"/>
    <property type="match status" value="1"/>
</dbReference>
<dbReference type="GO" id="GO:0009247">
    <property type="term" value="P:glycolipid biosynthetic process"/>
    <property type="evidence" value="ECO:0007669"/>
    <property type="project" value="InterPro"/>
</dbReference>